<name>A0A2R6Y4Z7_9BACL</name>
<dbReference type="InterPro" id="IPR023333">
    <property type="entry name" value="Proteasome_suB-type"/>
</dbReference>
<evidence type="ECO:0000313" key="15">
    <source>
        <dbReference type="EMBL" id="PTQ57734.1"/>
    </source>
</evidence>
<evidence type="ECO:0000256" key="12">
    <source>
        <dbReference type="ARBA" id="ARBA00066335"/>
    </source>
</evidence>
<comment type="similarity">
    <text evidence="2 14">Belongs to the peptidase T1B family. HslV subfamily.</text>
</comment>
<comment type="function">
    <text evidence="14">Protease subunit of a proteasome-like degradation complex believed to be a general protein degrading machinery.</text>
</comment>
<reference evidence="16" key="1">
    <citation type="journal article" date="2018" name="Sci. Rep.">
        <title>Lignite coal burning seam in the remote Altai Mountains harbors a hydrogen-driven thermophilic microbial community.</title>
        <authorList>
            <person name="Kadnikov V.V."/>
            <person name="Mardanov A.V."/>
            <person name="Ivasenko D.A."/>
            <person name="Antsiferov D.V."/>
            <person name="Beletsky A.V."/>
            <person name="Karnachuk O.V."/>
            <person name="Ravin N.V."/>
        </authorList>
    </citation>
    <scope>NUCLEOTIDE SEQUENCE [LARGE SCALE GENOMIC DNA]</scope>
</reference>
<evidence type="ECO:0000256" key="10">
    <source>
        <dbReference type="ARBA" id="ARBA00052385"/>
    </source>
</evidence>
<dbReference type="Proteomes" id="UP000244338">
    <property type="component" value="Unassembled WGS sequence"/>
</dbReference>
<dbReference type="Gene3D" id="3.60.20.10">
    <property type="entry name" value="Glutamine Phosphoribosylpyrophosphate, subunit 1, domain 1"/>
    <property type="match status" value="1"/>
</dbReference>
<feature type="binding site" evidence="14">
    <location>
        <position position="171"/>
    </location>
    <ligand>
        <name>Na(+)</name>
        <dbReference type="ChEBI" id="CHEBI:29101"/>
    </ligand>
</feature>
<dbReference type="GO" id="GO:0051603">
    <property type="term" value="P:proteolysis involved in protein catabolic process"/>
    <property type="evidence" value="ECO:0007669"/>
    <property type="project" value="InterPro"/>
</dbReference>
<comment type="caution">
    <text evidence="15">The sequence shown here is derived from an EMBL/GenBank/DDBJ whole genome shotgun (WGS) entry which is preliminary data.</text>
</comment>
<dbReference type="EMBL" id="PEBX01000003">
    <property type="protein sequence ID" value="PTQ57734.1"/>
    <property type="molecule type" value="Genomic_DNA"/>
</dbReference>
<keyword evidence="3 14" id="KW-0963">Cytoplasm</keyword>
<comment type="subunit">
    <text evidence="11 14">A double ring-shaped homohexamer of HslV is capped on each side by a ring-shaped HslU homohexamer. The assembly of the HslU/HslV complex is dependent on binding of ATP.</text>
</comment>
<dbReference type="HAMAP" id="MF_00248">
    <property type="entry name" value="HslV"/>
    <property type="match status" value="1"/>
</dbReference>
<evidence type="ECO:0000256" key="14">
    <source>
        <dbReference type="HAMAP-Rule" id="MF_00248"/>
    </source>
</evidence>
<evidence type="ECO:0000256" key="8">
    <source>
        <dbReference type="ARBA" id="ARBA00022801"/>
    </source>
</evidence>
<dbReference type="GO" id="GO:0009376">
    <property type="term" value="C:HslUV protease complex"/>
    <property type="evidence" value="ECO:0007669"/>
    <property type="project" value="UniProtKB-UniRule"/>
</dbReference>
<keyword evidence="8 14" id="KW-0378">Hydrolase</keyword>
<dbReference type="NCBIfam" id="NF003964">
    <property type="entry name" value="PRK05456.1"/>
    <property type="match status" value="1"/>
</dbReference>
<gene>
    <name evidence="14" type="primary">hslV</name>
    <name evidence="15" type="ORF">BSOLF_0929</name>
</gene>
<protein>
    <recommendedName>
        <fullName evidence="13 14">ATP-dependent protease subunit HslV</fullName>
        <ecNumber evidence="12 14">3.4.25.2</ecNumber>
    </recommendedName>
</protein>
<dbReference type="InterPro" id="IPR029055">
    <property type="entry name" value="Ntn_hydrolases_N"/>
</dbReference>
<evidence type="ECO:0000256" key="4">
    <source>
        <dbReference type="ARBA" id="ARBA00022533"/>
    </source>
</evidence>
<sequence>MDNAFHATTIFAVRHNGSAAMAGDGQVTFGNTMIMKHTAKKVRRLYHGRIIAGFAGSVADAFTLFEAFEKKLETYHGNLPRSAVELAKDWRTDRMLRRLEAMLIVMDLHHLFLLSGSGEVIEPDDDMIAIGSGGAYALSAGRALKTHAPHLSAREMAEAALKIAADICVYTNQNIVIEELRPEGGGVV</sequence>
<dbReference type="GO" id="GO:0046872">
    <property type="term" value="F:metal ion binding"/>
    <property type="evidence" value="ECO:0007669"/>
    <property type="project" value="UniProtKB-KW"/>
</dbReference>
<proteinExistence type="inferred from homology"/>
<comment type="subcellular location">
    <subcellularLocation>
        <location evidence="1 14">Cytoplasm</location>
    </subcellularLocation>
</comment>
<keyword evidence="6 14" id="KW-0888">Threonine protease</keyword>
<evidence type="ECO:0000256" key="11">
    <source>
        <dbReference type="ARBA" id="ARBA00064434"/>
    </source>
</evidence>
<evidence type="ECO:0000256" key="13">
    <source>
        <dbReference type="ARBA" id="ARBA00074399"/>
    </source>
</evidence>
<keyword evidence="9 14" id="KW-0915">Sodium</keyword>
<feature type="binding site" evidence="14">
    <location>
        <position position="165"/>
    </location>
    <ligand>
        <name>Na(+)</name>
        <dbReference type="ChEBI" id="CHEBI:29101"/>
    </ligand>
</feature>
<dbReference type="PANTHER" id="PTHR32194:SF0">
    <property type="entry name" value="ATP-DEPENDENT PROTEASE SUBUNIT HSLV"/>
    <property type="match status" value="1"/>
</dbReference>
<dbReference type="NCBIfam" id="TIGR03692">
    <property type="entry name" value="ATP_dep_HslV"/>
    <property type="match status" value="1"/>
</dbReference>
<organism evidence="15 16">
    <name type="scientific">Candidatus Carbonibacillus altaicus</name>
    <dbReference type="NCBI Taxonomy" id="2163959"/>
    <lineage>
        <taxon>Bacteria</taxon>
        <taxon>Bacillati</taxon>
        <taxon>Bacillota</taxon>
        <taxon>Bacilli</taxon>
        <taxon>Bacillales</taxon>
        <taxon>Candidatus Carbonibacillus</taxon>
    </lineage>
</organism>
<dbReference type="GO" id="GO:0005839">
    <property type="term" value="C:proteasome core complex"/>
    <property type="evidence" value="ECO:0007669"/>
    <property type="project" value="InterPro"/>
</dbReference>
<evidence type="ECO:0000256" key="9">
    <source>
        <dbReference type="ARBA" id="ARBA00023053"/>
    </source>
</evidence>
<keyword evidence="4 14" id="KW-0021">Allosteric enzyme</keyword>
<evidence type="ECO:0000256" key="2">
    <source>
        <dbReference type="ARBA" id="ARBA00006053"/>
    </source>
</evidence>
<feature type="active site" evidence="14">
    <location>
        <position position="8"/>
    </location>
</feature>
<dbReference type="CDD" id="cd01913">
    <property type="entry name" value="protease_HslV"/>
    <property type="match status" value="1"/>
</dbReference>
<evidence type="ECO:0000256" key="1">
    <source>
        <dbReference type="ARBA" id="ARBA00004496"/>
    </source>
</evidence>
<dbReference type="InterPro" id="IPR022281">
    <property type="entry name" value="ATP-dep_Prtase_HsIV_su"/>
</dbReference>
<evidence type="ECO:0000256" key="6">
    <source>
        <dbReference type="ARBA" id="ARBA00022698"/>
    </source>
</evidence>
<dbReference type="FunFam" id="3.60.20.10:FF:000002">
    <property type="entry name" value="ATP-dependent protease subunit HslV"/>
    <property type="match status" value="1"/>
</dbReference>
<keyword evidence="7 14" id="KW-0479">Metal-binding</keyword>
<dbReference type="SUPFAM" id="SSF56235">
    <property type="entry name" value="N-terminal nucleophile aminohydrolases (Ntn hydrolases)"/>
    <property type="match status" value="1"/>
</dbReference>
<accession>A0A2R6Y4Z7</accession>
<evidence type="ECO:0000313" key="16">
    <source>
        <dbReference type="Proteomes" id="UP000244338"/>
    </source>
</evidence>
<dbReference type="GO" id="GO:0004298">
    <property type="term" value="F:threonine-type endopeptidase activity"/>
    <property type="evidence" value="ECO:0007669"/>
    <property type="project" value="UniProtKB-KW"/>
</dbReference>
<dbReference type="AlphaFoldDB" id="A0A2R6Y4Z7"/>
<evidence type="ECO:0000256" key="5">
    <source>
        <dbReference type="ARBA" id="ARBA00022670"/>
    </source>
</evidence>
<evidence type="ECO:0000256" key="3">
    <source>
        <dbReference type="ARBA" id="ARBA00022490"/>
    </source>
</evidence>
<dbReference type="Pfam" id="PF00227">
    <property type="entry name" value="Proteasome"/>
    <property type="match status" value="1"/>
</dbReference>
<dbReference type="PROSITE" id="PS51476">
    <property type="entry name" value="PROTEASOME_BETA_2"/>
    <property type="match status" value="1"/>
</dbReference>
<dbReference type="PIRSF" id="PIRSF039093">
    <property type="entry name" value="HslV"/>
    <property type="match status" value="1"/>
</dbReference>
<dbReference type="PANTHER" id="PTHR32194">
    <property type="entry name" value="METALLOPROTEASE TLDD"/>
    <property type="match status" value="1"/>
</dbReference>
<evidence type="ECO:0000256" key="7">
    <source>
        <dbReference type="ARBA" id="ARBA00022723"/>
    </source>
</evidence>
<comment type="activity regulation">
    <text evidence="14">Allosterically activated by HslU binding.</text>
</comment>
<dbReference type="EC" id="3.4.25.2" evidence="12 14"/>
<comment type="catalytic activity">
    <reaction evidence="10 14">
        <text>ATP-dependent cleavage of peptide bonds with broad specificity.</text>
        <dbReference type="EC" id="3.4.25.2"/>
    </reaction>
</comment>
<feature type="binding site" evidence="14">
    <location>
        <position position="168"/>
    </location>
    <ligand>
        <name>Na(+)</name>
        <dbReference type="ChEBI" id="CHEBI:29101"/>
    </ligand>
</feature>
<keyword evidence="5 14" id="KW-0645">Protease</keyword>
<dbReference type="InterPro" id="IPR001353">
    <property type="entry name" value="Proteasome_sua/b"/>
</dbReference>